<evidence type="ECO:0000313" key="2">
    <source>
        <dbReference type="EMBL" id="MBP2025629.1"/>
    </source>
</evidence>
<dbReference type="Proteomes" id="UP001519306">
    <property type="component" value="Unassembled WGS sequence"/>
</dbReference>
<comment type="caution">
    <text evidence="2">The sequence shown here is derived from an EMBL/GenBank/DDBJ whole genome shotgun (WGS) entry which is preliminary data.</text>
</comment>
<accession>A0ABS4KCW3</accession>
<name>A0ABS4KCW3_9FIRM</name>
<sequence>MEYIKKSYEQKYYEKLVYNIFMLEVEIAIIGEEVKRFIKEENYKEIYIFEERLAELIDERNLLKNELETKFESFYDDEFLTDNTKVKLKNLKHNINL</sequence>
<feature type="coiled-coil region" evidence="1">
    <location>
        <begin position="46"/>
        <end position="73"/>
    </location>
</feature>
<proteinExistence type="predicted"/>
<dbReference type="RefSeq" id="WP_210060918.1">
    <property type="nucleotide sequence ID" value="NZ_JAGGLJ010000010.1"/>
</dbReference>
<organism evidence="2 3">
    <name type="scientific">Peptoniphilus stercorisuis</name>
    <dbReference type="NCBI Taxonomy" id="1436965"/>
    <lineage>
        <taxon>Bacteria</taxon>
        <taxon>Bacillati</taxon>
        <taxon>Bacillota</taxon>
        <taxon>Tissierellia</taxon>
        <taxon>Tissierellales</taxon>
        <taxon>Peptoniphilaceae</taxon>
        <taxon>Peptoniphilus</taxon>
    </lineage>
</organism>
<evidence type="ECO:0000256" key="1">
    <source>
        <dbReference type="SAM" id="Coils"/>
    </source>
</evidence>
<keyword evidence="3" id="KW-1185">Reference proteome</keyword>
<reference evidence="2 3" key="1">
    <citation type="submission" date="2021-03" db="EMBL/GenBank/DDBJ databases">
        <title>Genomic Encyclopedia of Type Strains, Phase IV (KMG-IV): sequencing the most valuable type-strain genomes for metagenomic binning, comparative biology and taxonomic classification.</title>
        <authorList>
            <person name="Goeker M."/>
        </authorList>
    </citation>
    <scope>NUCLEOTIDE SEQUENCE [LARGE SCALE GENOMIC DNA]</scope>
    <source>
        <strain evidence="2 3">DSM 27563</strain>
    </source>
</reference>
<gene>
    <name evidence="2" type="ORF">J2Z71_001172</name>
</gene>
<protein>
    <submittedName>
        <fullName evidence="2">Uncharacterized protein</fullName>
    </submittedName>
</protein>
<keyword evidence="1" id="KW-0175">Coiled coil</keyword>
<dbReference type="EMBL" id="JAGGLJ010000010">
    <property type="protein sequence ID" value="MBP2025629.1"/>
    <property type="molecule type" value="Genomic_DNA"/>
</dbReference>
<evidence type="ECO:0000313" key="3">
    <source>
        <dbReference type="Proteomes" id="UP001519306"/>
    </source>
</evidence>